<dbReference type="EMBL" id="BJVJ01000050">
    <property type="protein sequence ID" value="GEL25287.1"/>
    <property type="molecule type" value="Genomic_DNA"/>
</dbReference>
<dbReference type="PANTHER" id="PTHR30024:SF47">
    <property type="entry name" value="TAURINE-BINDING PERIPLASMIC PROTEIN"/>
    <property type="match status" value="1"/>
</dbReference>
<evidence type="ECO:0000313" key="6">
    <source>
        <dbReference type="EMBL" id="GEL25287.1"/>
    </source>
</evidence>
<organism evidence="6 7">
    <name type="scientific">Pseudonocardia sulfidoxydans NBRC 16205</name>
    <dbReference type="NCBI Taxonomy" id="1223511"/>
    <lineage>
        <taxon>Bacteria</taxon>
        <taxon>Bacillati</taxon>
        <taxon>Actinomycetota</taxon>
        <taxon>Actinomycetes</taxon>
        <taxon>Pseudonocardiales</taxon>
        <taxon>Pseudonocardiaceae</taxon>
        <taxon>Pseudonocardia</taxon>
    </lineage>
</organism>
<gene>
    <name evidence="6" type="ORF">PSU4_42410</name>
</gene>
<dbReference type="InterPro" id="IPR015168">
    <property type="entry name" value="SsuA/THI5"/>
</dbReference>
<reference evidence="6 7" key="1">
    <citation type="submission" date="2019-07" db="EMBL/GenBank/DDBJ databases">
        <title>Whole genome shotgun sequence of Pseudonocardia sulfidoxydans NBRC 16205.</title>
        <authorList>
            <person name="Hosoyama A."/>
            <person name="Uohara A."/>
            <person name="Ohji S."/>
            <person name="Ichikawa N."/>
        </authorList>
    </citation>
    <scope>NUCLEOTIDE SEQUENCE [LARGE SCALE GENOMIC DNA]</scope>
    <source>
        <strain evidence="6 7">NBRC 16205</strain>
    </source>
</reference>
<dbReference type="PROSITE" id="PS51257">
    <property type="entry name" value="PROKAR_LIPOPROTEIN"/>
    <property type="match status" value="1"/>
</dbReference>
<comment type="similarity">
    <text evidence="2">Belongs to the bacterial solute-binding protein SsuA/TauA family.</text>
</comment>
<evidence type="ECO:0000256" key="2">
    <source>
        <dbReference type="ARBA" id="ARBA00010742"/>
    </source>
</evidence>
<dbReference type="OrthoDB" id="8892982at2"/>
<evidence type="ECO:0000259" key="5">
    <source>
        <dbReference type="Pfam" id="PF09084"/>
    </source>
</evidence>
<evidence type="ECO:0000313" key="7">
    <source>
        <dbReference type="Proteomes" id="UP000321685"/>
    </source>
</evidence>
<proteinExistence type="inferred from homology"/>
<keyword evidence="3 4" id="KW-0732">Signal</keyword>
<comment type="caution">
    <text evidence="6">The sequence shown here is derived from an EMBL/GenBank/DDBJ whole genome shotgun (WGS) entry which is preliminary data.</text>
</comment>
<keyword evidence="7" id="KW-1185">Reference proteome</keyword>
<dbReference type="AlphaFoldDB" id="A0A511DLM1"/>
<dbReference type="GO" id="GO:0042597">
    <property type="term" value="C:periplasmic space"/>
    <property type="evidence" value="ECO:0007669"/>
    <property type="project" value="UniProtKB-SubCell"/>
</dbReference>
<feature type="signal peptide" evidence="4">
    <location>
        <begin position="1"/>
        <end position="21"/>
    </location>
</feature>
<dbReference type="RefSeq" id="WP_147111210.1">
    <property type="nucleotide sequence ID" value="NZ_BJVJ01000050.1"/>
</dbReference>
<comment type="subcellular location">
    <subcellularLocation>
        <location evidence="1">Periplasm</location>
    </subcellularLocation>
</comment>
<feature type="domain" description="SsuA/THI5-like" evidence="5">
    <location>
        <begin position="50"/>
        <end position="267"/>
    </location>
</feature>
<dbReference type="Gene3D" id="3.40.190.10">
    <property type="entry name" value="Periplasmic binding protein-like II"/>
    <property type="match status" value="2"/>
</dbReference>
<evidence type="ECO:0000256" key="4">
    <source>
        <dbReference type="SAM" id="SignalP"/>
    </source>
</evidence>
<dbReference type="Proteomes" id="UP000321685">
    <property type="component" value="Unassembled WGS sequence"/>
</dbReference>
<dbReference type="PANTHER" id="PTHR30024">
    <property type="entry name" value="ALIPHATIC SULFONATES-BINDING PROTEIN-RELATED"/>
    <property type="match status" value="1"/>
</dbReference>
<dbReference type="SUPFAM" id="SSF53850">
    <property type="entry name" value="Periplasmic binding protein-like II"/>
    <property type="match status" value="1"/>
</dbReference>
<name>A0A511DLM1_9PSEU</name>
<feature type="chain" id="PRO_5038711348" description="SsuA/THI5-like domain-containing protein" evidence="4">
    <location>
        <begin position="22"/>
        <end position="329"/>
    </location>
</feature>
<dbReference type="Pfam" id="PF09084">
    <property type="entry name" value="NMT1"/>
    <property type="match status" value="1"/>
</dbReference>
<protein>
    <recommendedName>
        <fullName evidence="5">SsuA/THI5-like domain-containing protein</fullName>
    </recommendedName>
</protein>
<evidence type="ECO:0000256" key="3">
    <source>
        <dbReference type="ARBA" id="ARBA00022729"/>
    </source>
</evidence>
<evidence type="ECO:0000256" key="1">
    <source>
        <dbReference type="ARBA" id="ARBA00004418"/>
    </source>
</evidence>
<accession>A0A511DLM1</accession>
<sequence>MRFPPRAAALVAIAALTTTLAACGSGSGSGSGSAETTALTVGIVGLTTDAPLYLADQKGWFAEQGLTVDISTGGGAAAIIPSLVNGERQVGTGNLISVLKANTQGLPLQAIAGQNNSASSLEDTAHITSAVVVPADSPITTEADLKGRTIAVNSLNGLGDLTIKATLERDGVDPSGLKFVEMQFPDMSAAVSAGRIDAAWLVEPYMTAGLDAGLRPVLYNFEGPALDFPIGVYFATRQFVSENPETVRTFRTVIDRATDYAKANPDETRAVVASYTKIPPATLQKMALPNYSPTLDKDKVALLGELMVRYGVVDRTPDLDGTMGPVYQR</sequence>